<keyword evidence="5" id="KW-1185">Reference proteome</keyword>
<comment type="caution">
    <text evidence="4">The sequence shown here is derived from an EMBL/GenBank/DDBJ whole genome shotgun (WGS) entry which is preliminary data.</text>
</comment>
<dbReference type="Pfam" id="PF19755">
    <property type="entry name" value="DUF6242"/>
    <property type="match status" value="1"/>
</dbReference>
<dbReference type="InterPro" id="IPR036278">
    <property type="entry name" value="Sialidase_sf"/>
</dbReference>
<keyword evidence="1" id="KW-0732">Signal</keyword>
<proteinExistence type="predicted"/>
<dbReference type="InterPro" id="IPR015943">
    <property type="entry name" value="WD40/YVTN_repeat-like_dom_sf"/>
</dbReference>
<feature type="chain" id="PRO_5003221521" evidence="1">
    <location>
        <begin position="24"/>
        <end position="475"/>
    </location>
</feature>
<dbReference type="AlphaFoldDB" id="E7RMP2"/>
<gene>
    <name evidence="4" type="ORF">HMPREF0663_10392</name>
</gene>
<dbReference type="eggNOG" id="COG4447">
    <property type="taxonomic scope" value="Bacteria"/>
</dbReference>
<dbReference type="RefSeq" id="WP_004369087.1">
    <property type="nucleotide sequence ID" value="NZ_GL833119.1"/>
</dbReference>
<feature type="domain" description="DUF6242" evidence="2">
    <location>
        <begin position="40"/>
        <end position="152"/>
    </location>
</feature>
<feature type="domain" description="DUF6242" evidence="3">
    <location>
        <begin position="158"/>
        <end position="468"/>
    </location>
</feature>
<feature type="signal peptide" evidence="1">
    <location>
        <begin position="1"/>
        <end position="23"/>
    </location>
</feature>
<dbReference type="EMBL" id="AEPE02000002">
    <property type="protein sequence ID" value="EFZ38023.1"/>
    <property type="molecule type" value="Genomic_DNA"/>
</dbReference>
<dbReference type="STRING" id="28134.SAMN05444288_0471"/>
<dbReference type="HOGENOM" id="CLU_042770_1_0_10"/>
<dbReference type="InterPro" id="IPR046209">
    <property type="entry name" value="DUF6242_N"/>
</dbReference>
<dbReference type="Gene3D" id="2.130.10.10">
    <property type="entry name" value="YVTN repeat-like/Quinoprotein amine dehydrogenase"/>
    <property type="match status" value="1"/>
</dbReference>
<evidence type="ECO:0000259" key="2">
    <source>
        <dbReference type="Pfam" id="PF19755"/>
    </source>
</evidence>
<reference evidence="4" key="1">
    <citation type="submission" date="2011-01" db="EMBL/GenBank/DDBJ databases">
        <authorList>
            <person name="Muzny D."/>
            <person name="Qin X."/>
            <person name="Buhay C."/>
            <person name="Dugan-Rocha S."/>
            <person name="Ding Y."/>
            <person name="Chen G."/>
            <person name="Hawes A."/>
            <person name="Holder M."/>
            <person name="Jhangiani S."/>
            <person name="Johnson A."/>
            <person name="Khan Z."/>
            <person name="Li Z."/>
            <person name="Liu W."/>
            <person name="Liu X."/>
            <person name="Perez L."/>
            <person name="Shen H."/>
            <person name="Wang Q."/>
            <person name="Watt J."/>
            <person name="Xi L."/>
            <person name="Xin Y."/>
            <person name="Zhou J."/>
            <person name="Deng J."/>
            <person name="Jiang H."/>
            <person name="Liu Y."/>
            <person name="Qu J."/>
            <person name="Song X.-Z."/>
            <person name="Zhang L."/>
            <person name="Villasana D."/>
            <person name="Johnson A."/>
            <person name="Liu J."/>
            <person name="Liyanage D."/>
            <person name="Lorensuhewa L."/>
            <person name="Robinson T."/>
            <person name="Song A."/>
            <person name="Song B.-B."/>
            <person name="Dinh H."/>
            <person name="Thornton R."/>
            <person name="Coyle M."/>
            <person name="Francisco L."/>
            <person name="Jackson L."/>
            <person name="Javaid M."/>
            <person name="Korchina V."/>
            <person name="Kovar C."/>
            <person name="Mata R."/>
            <person name="Mathew T."/>
            <person name="Ngo R."/>
            <person name="Nguyen L."/>
            <person name="Nguyen N."/>
            <person name="Okwuonu G."/>
            <person name="Ongeri F."/>
            <person name="Pham C."/>
            <person name="Simmons D."/>
            <person name="Wilczek-Boney K."/>
            <person name="Hale W."/>
            <person name="Jakkamsetti A."/>
            <person name="Pham P."/>
            <person name="Ruth R."/>
            <person name="San Lucas F."/>
            <person name="Warren J."/>
            <person name="Zhang J."/>
            <person name="Zhao Z."/>
            <person name="Zhou C."/>
            <person name="Zhu D."/>
            <person name="Lee S."/>
            <person name="Bess C."/>
            <person name="Blankenburg K."/>
            <person name="Forbes L."/>
            <person name="Fu Q."/>
            <person name="Gubbala S."/>
            <person name="Hirani K."/>
            <person name="Jayaseelan J.C."/>
            <person name="Lara F."/>
            <person name="Munidasa M."/>
            <person name="Palculict T."/>
            <person name="Patil S."/>
            <person name="Pu L.-L."/>
            <person name="Saada N."/>
            <person name="Tang L."/>
            <person name="Weissenberger G."/>
            <person name="Zhu Y."/>
            <person name="Hemphill L."/>
            <person name="Shang Y."/>
            <person name="Youmans B."/>
            <person name="Ayvaz T."/>
            <person name="Ross M."/>
            <person name="Santibanez J."/>
            <person name="Aqrawi P."/>
            <person name="Gross S."/>
            <person name="Joshi V."/>
            <person name="Fowler G."/>
            <person name="Nazareth L."/>
            <person name="Reid J."/>
            <person name="Worley K."/>
            <person name="Petrosino J."/>
            <person name="Highlander S."/>
            <person name="Gibbs R."/>
        </authorList>
    </citation>
    <scope>NUCLEOTIDE SEQUENCE [LARGE SCALE GENOMIC DNA]</scope>
    <source>
        <strain evidence="4">ATCC 33269</strain>
    </source>
</reference>
<accession>E7RMP2</accession>
<dbReference type="InterPro" id="IPR058667">
    <property type="entry name" value="DUF6242_C"/>
</dbReference>
<evidence type="ECO:0000313" key="5">
    <source>
        <dbReference type="Proteomes" id="UP000005580"/>
    </source>
</evidence>
<dbReference type="Proteomes" id="UP000005580">
    <property type="component" value="Unassembled WGS sequence"/>
</dbReference>
<sequence length="475" mass="52359">MKRKLLPFIVLFSAIFLFDSCLNDNDNGVVYYNDTAITGFTPGTLNQYLHTKTASGKDSVYKKTLTGSKFPFYIDQMKNEIYNPDSLPYGTDAKHVICTITSKNSGVIALKSITSDSMKYHSNTDSIDFTQPRKVYVYNLSNTASRIYTVRVNVHQQEPDVFNWVKGLPANTQLAALSAMHAVANNGNIYVYGIGASGSEAYSTADTDGTQWTKMALNVTLSADACRNIVVKENKFYALNNGTVLVSTDGATWQQVSTVASLKRMVGASSTKLYAVTTNNKIAMSADNGKTWNNESMDTDTKMLPTESISFISTPLATNDSTYKLTIVGNRDATEFAQDSHAMVWGKVEENAQNSENQSWSYYEVSSDNRFVAPHLRGIQVIGYGNVLLAFGGTGIGSYVATPFSQFYESLDGGITWKKNENITVPSDFSSSEESFTMVKDSKNFVWIICGLSGQVWKGRTNKLGWATTQTSFYK</sequence>
<dbReference type="SUPFAM" id="SSF50939">
    <property type="entry name" value="Sialidases"/>
    <property type="match status" value="1"/>
</dbReference>
<evidence type="ECO:0000256" key="1">
    <source>
        <dbReference type="SAM" id="SignalP"/>
    </source>
</evidence>
<name>E7RMP2_9BACT</name>
<evidence type="ECO:0000313" key="4">
    <source>
        <dbReference type="EMBL" id="EFZ38023.1"/>
    </source>
</evidence>
<protein>
    <submittedName>
        <fullName evidence="4">BNR/Asp-box repeat protein</fullName>
    </submittedName>
</protein>
<organism evidence="4 5">
    <name type="scientific">Hoylesella oralis ATCC 33269</name>
    <dbReference type="NCBI Taxonomy" id="873533"/>
    <lineage>
        <taxon>Bacteria</taxon>
        <taxon>Pseudomonadati</taxon>
        <taxon>Bacteroidota</taxon>
        <taxon>Bacteroidia</taxon>
        <taxon>Bacteroidales</taxon>
        <taxon>Prevotellaceae</taxon>
        <taxon>Hoylesella</taxon>
    </lineage>
</organism>
<dbReference type="Pfam" id="PF25852">
    <property type="entry name" value="DUF6242_C"/>
    <property type="match status" value="1"/>
</dbReference>
<evidence type="ECO:0000259" key="3">
    <source>
        <dbReference type="Pfam" id="PF25852"/>
    </source>
</evidence>